<evidence type="ECO:0008006" key="7">
    <source>
        <dbReference type="Google" id="ProtNLM"/>
    </source>
</evidence>
<dbReference type="EMBL" id="NCKU01000956">
    <property type="protein sequence ID" value="RWS13541.1"/>
    <property type="molecule type" value="Genomic_DNA"/>
</dbReference>
<comment type="caution">
    <text evidence="5">The sequence shown here is derived from an EMBL/GenBank/DDBJ whole genome shotgun (WGS) entry which is preliminary data.</text>
</comment>
<dbReference type="GO" id="GO:0016787">
    <property type="term" value="F:hydrolase activity"/>
    <property type="evidence" value="ECO:0007669"/>
    <property type="project" value="UniProtKB-KW"/>
</dbReference>
<dbReference type="OrthoDB" id="1915375at2759"/>
<sequence>MQEIGLKVLKERGGDLNDTRLGFHWPPFNTISHLHLHVISPQSEMSFFQRFLFRPNSFYFATVIIINICND</sequence>
<keyword evidence="6" id="KW-1185">Reference proteome</keyword>
<dbReference type="GO" id="GO:0000166">
    <property type="term" value="F:nucleotide binding"/>
    <property type="evidence" value="ECO:0007669"/>
    <property type="project" value="UniProtKB-KW"/>
</dbReference>
<keyword evidence="1" id="KW-0547">Nucleotide-binding</keyword>
<evidence type="ECO:0000313" key="6">
    <source>
        <dbReference type="Proteomes" id="UP000285301"/>
    </source>
</evidence>
<protein>
    <recommendedName>
        <fullName evidence="7">Histidine triad nucleotide-binding protein 3-like protein</fullName>
    </recommendedName>
</protein>
<dbReference type="InterPro" id="IPR036265">
    <property type="entry name" value="HIT-like_sf"/>
</dbReference>
<dbReference type="Pfam" id="PF11969">
    <property type="entry name" value="DcpS_C"/>
    <property type="match status" value="1"/>
</dbReference>
<gene>
    <name evidence="5" type="ORF">B4U79_13558</name>
</gene>
<reference evidence="5 6" key="1">
    <citation type="journal article" date="2018" name="Gigascience">
        <title>Genomes of trombidid mites reveal novel predicted allergens and laterally-transferred genes associated with secondary metabolism.</title>
        <authorList>
            <person name="Dong X."/>
            <person name="Chaisiri K."/>
            <person name="Xia D."/>
            <person name="Armstrong S.D."/>
            <person name="Fang Y."/>
            <person name="Donnelly M.J."/>
            <person name="Kadowaki T."/>
            <person name="McGarry J.W."/>
            <person name="Darby A.C."/>
            <person name="Makepeace B.L."/>
        </authorList>
    </citation>
    <scope>NUCLEOTIDE SEQUENCE [LARGE SCALE GENOMIC DNA]</scope>
    <source>
        <strain evidence="5">UoL-WK</strain>
    </source>
</reference>
<dbReference type="SUPFAM" id="SSF54197">
    <property type="entry name" value="HIT-like"/>
    <property type="match status" value="1"/>
</dbReference>
<dbReference type="PANTHER" id="PTHR12486:SF5">
    <property type="entry name" value="ADENOSINE 5'-MONOPHOSPHORAMIDASE HINT3"/>
    <property type="match status" value="1"/>
</dbReference>
<accession>A0A3S3SCM9</accession>
<name>A0A3S3SCM9_9ACAR</name>
<evidence type="ECO:0000256" key="3">
    <source>
        <dbReference type="ARBA" id="ARBA00024472"/>
    </source>
</evidence>
<comment type="catalytic activity">
    <reaction evidence="3">
        <text>adenosine 5'-phosphoramidate + H2O = NH4(+) + AMP</text>
        <dbReference type="Rhea" id="RHEA:67916"/>
        <dbReference type="ChEBI" id="CHEBI:15377"/>
        <dbReference type="ChEBI" id="CHEBI:28938"/>
        <dbReference type="ChEBI" id="CHEBI:57890"/>
        <dbReference type="ChEBI" id="CHEBI:456215"/>
    </reaction>
</comment>
<dbReference type="AlphaFoldDB" id="A0A3S3SCM9"/>
<dbReference type="STRING" id="1965070.A0A3S3SCM9"/>
<proteinExistence type="inferred from homology"/>
<evidence type="ECO:0000313" key="5">
    <source>
        <dbReference type="EMBL" id="RWS13541.1"/>
    </source>
</evidence>
<dbReference type="PANTHER" id="PTHR12486">
    <property type="entry name" value="APRATAXIN-RELATED"/>
    <property type="match status" value="1"/>
</dbReference>
<dbReference type="Proteomes" id="UP000285301">
    <property type="component" value="Unassembled WGS sequence"/>
</dbReference>
<comment type="similarity">
    <text evidence="4">Belongs to the HINT family.</text>
</comment>
<evidence type="ECO:0000256" key="4">
    <source>
        <dbReference type="ARBA" id="ARBA00025764"/>
    </source>
</evidence>
<evidence type="ECO:0000256" key="2">
    <source>
        <dbReference type="ARBA" id="ARBA00022801"/>
    </source>
</evidence>
<organism evidence="5 6">
    <name type="scientific">Dinothrombium tinctorium</name>
    <dbReference type="NCBI Taxonomy" id="1965070"/>
    <lineage>
        <taxon>Eukaryota</taxon>
        <taxon>Metazoa</taxon>
        <taxon>Ecdysozoa</taxon>
        <taxon>Arthropoda</taxon>
        <taxon>Chelicerata</taxon>
        <taxon>Arachnida</taxon>
        <taxon>Acari</taxon>
        <taxon>Acariformes</taxon>
        <taxon>Trombidiformes</taxon>
        <taxon>Prostigmata</taxon>
        <taxon>Anystina</taxon>
        <taxon>Parasitengona</taxon>
        <taxon>Trombidioidea</taxon>
        <taxon>Trombidiidae</taxon>
        <taxon>Dinothrombium</taxon>
    </lineage>
</organism>
<keyword evidence="2" id="KW-0378">Hydrolase</keyword>
<dbReference type="Gene3D" id="3.30.428.10">
    <property type="entry name" value="HIT-like"/>
    <property type="match status" value="1"/>
</dbReference>
<evidence type="ECO:0000256" key="1">
    <source>
        <dbReference type="ARBA" id="ARBA00022741"/>
    </source>
</evidence>